<reference evidence="1 2" key="1">
    <citation type="submission" date="2015-07" db="EMBL/GenBank/DDBJ databases">
        <title>Enterobacter aerogenes phage phiEap-2.</title>
        <authorList>
            <person name="Zhao X."/>
        </authorList>
    </citation>
    <scope>NUCLEOTIDE SEQUENCE [LARGE SCALE GENOMIC DNA]</scope>
</reference>
<dbReference type="KEGG" id="vg:26647490"/>
<dbReference type="RefSeq" id="YP_009196366.1">
    <property type="nucleotide sequence ID" value="NC_028772.1"/>
</dbReference>
<gene>
    <name evidence="1" type="ORF">RU59_00024</name>
</gene>
<proteinExistence type="predicted"/>
<evidence type="ECO:0000313" key="1">
    <source>
        <dbReference type="EMBL" id="ALA45087.1"/>
    </source>
</evidence>
<accession>A0A0K2FGW4</accession>
<keyword evidence="2" id="KW-1185">Reference proteome</keyword>
<dbReference type="InterPro" id="IPR020121">
    <property type="entry name" value="Phage_T7-like_6.5"/>
</dbReference>
<dbReference type="GeneID" id="26647490"/>
<dbReference type="Proteomes" id="UP000207643">
    <property type="component" value="Segment"/>
</dbReference>
<evidence type="ECO:0000313" key="2">
    <source>
        <dbReference type="Proteomes" id="UP000207643"/>
    </source>
</evidence>
<sequence length="81" mass="9079">MIKSIHNVFLAPMEAPVISKAAIEFLQNRLNMAQVAANGDLDRFRSGNSEAATLGFLMGLQYACDVLDDLTEYREQTREEE</sequence>
<dbReference type="Pfam" id="PF10911">
    <property type="entry name" value="T7-like_Y65"/>
    <property type="match status" value="1"/>
</dbReference>
<organism evidence="1 2">
    <name type="scientific">Enterobacter phage phiEap-1</name>
    <dbReference type="NCBI Taxonomy" id="1587520"/>
    <lineage>
        <taxon>Viruses</taxon>
        <taxon>Duplodnaviria</taxon>
        <taxon>Heunggongvirae</taxon>
        <taxon>Uroviricota</taxon>
        <taxon>Caudoviricetes</taxon>
        <taxon>Autographivirales</taxon>
        <taxon>Autotranscriptaviridae</taxon>
        <taxon>Studiervirinae</taxon>
        <taxon>Eapunavirus</taxon>
        <taxon>Eapunavirus Eap1</taxon>
    </lineage>
</organism>
<dbReference type="EMBL" id="KT321314">
    <property type="protein sequence ID" value="ALA45087.1"/>
    <property type="molecule type" value="Genomic_DNA"/>
</dbReference>
<name>A0A0K2FGW4_9CAUD</name>
<protein>
    <submittedName>
        <fullName evidence="1">Uncharacterized protein</fullName>
    </submittedName>
</protein>